<reference evidence="2" key="1">
    <citation type="submission" date="2022-09" db="EMBL/GenBank/DDBJ databases">
        <title>Haloadaptaus new haloarchaeum isolated from saline soil.</title>
        <authorList>
            <person name="Duran-Viseras A."/>
            <person name="Sanchez-Porro C."/>
            <person name="Ventosa A."/>
        </authorList>
    </citation>
    <scope>NUCLEOTIDE SEQUENCE</scope>
    <source>
        <strain evidence="2">F3-133</strain>
    </source>
</reference>
<dbReference type="CDD" id="cd14726">
    <property type="entry name" value="TraB_PrgY-like"/>
    <property type="match status" value="1"/>
</dbReference>
<proteinExistence type="predicted"/>
<feature type="transmembrane region" description="Helical" evidence="1">
    <location>
        <begin position="273"/>
        <end position="295"/>
    </location>
</feature>
<sequence>MSEQEGEVVLVGTSHVSEKSVDEVERVIDEEEPDVVAVELDEKRYKSIKGDGPDDLNPQDLIQGNKPFELLIYWLLSYLQTKMGDRFGIEPGAEMMAAVESAEGRGIPLALVDRDINVTVARLWSKMSLWEKLKFVGALIAGVAGLGRTDEMTEEEMDEIIEGDMVETLIDEFRAFSPRGAEALIDERDAYIAANLVELRESGQKVVAVVGAGHRAGIERYLEAPETIPDTEELESTGGGRRFSVMKAIGYAVSAFVILMFVLLFMAGADNAFLAQLAVYWFVVNGVPAFVGALLGGGHLRSALVGGSLAWMTSLNPALAPGWFAGYVELRHRDVSVQDIDEINEILGDAQASVRELFGRMYQIETFKLLLVVALTNLGSLIGTFFFLFVVLPIVGADVDMTALLREGMTNSWNELVSLARAVLPF</sequence>
<dbReference type="EMBL" id="RKLV01000001">
    <property type="protein sequence ID" value="MCX2817894.1"/>
    <property type="molecule type" value="Genomic_DNA"/>
</dbReference>
<feature type="transmembrane region" description="Helical" evidence="1">
    <location>
        <begin position="248"/>
        <end position="267"/>
    </location>
</feature>
<keyword evidence="1" id="KW-0812">Transmembrane</keyword>
<organism evidence="2 3">
    <name type="scientific">Halorutilus salinus</name>
    <dbReference type="NCBI Taxonomy" id="2487751"/>
    <lineage>
        <taxon>Archaea</taxon>
        <taxon>Methanobacteriati</taxon>
        <taxon>Methanobacteriota</taxon>
        <taxon>Stenosarchaea group</taxon>
        <taxon>Halobacteria</taxon>
        <taxon>Halorutilales</taxon>
        <taxon>Halorutilaceae</taxon>
        <taxon>Halorutilus</taxon>
    </lineage>
</organism>
<accession>A0A9Q4GF89</accession>
<feature type="transmembrane region" description="Helical" evidence="1">
    <location>
        <begin position="369"/>
        <end position="395"/>
    </location>
</feature>
<keyword evidence="1" id="KW-0472">Membrane</keyword>
<dbReference type="Proteomes" id="UP001149411">
    <property type="component" value="Unassembled WGS sequence"/>
</dbReference>
<evidence type="ECO:0000313" key="2">
    <source>
        <dbReference type="EMBL" id="MCX2817894.1"/>
    </source>
</evidence>
<dbReference type="AlphaFoldDB" id="A0A9Q4GF89"/>
<name>A0A9Q4GF89_9EURY</name>
<keyword evidence="3" id="KW-1185">Reference proteome</keyword>
<keyword evidence="1" id="KW-1133">Transmembrane helix</keyword>
<protein>
    <submittedName>
        <fullName evidence="2">TraB/GumN family protein</fullName>
    </submittedName>
</protein>
<dbReference type="RefSeq" id="WP_266085415.1">
    <property type="nucleotide sequence ID" value="NZ_RKLV01000001.1"/>
</dbReference>
<dbReference type="PANTHER" id="PTHR21530:SF7">
    <property type="entry name" value="TRAB DOMAIN-CONTAINING PROTEIN"/>
    <property type="match status" value="1"/>
</dbReference>
<dbReference type="InterPro" id="IPR046345">
    <property type="entry name" value="TraB_PrgY-like"/>
</dbReference>
<evidence type="ECO:0000256" key="1">
    <source>
        <dbReference type="SAM" id="Phobius"/>
    </source>
</evidence>
<gene>
    <name evidence="2" type="ORF">EGH25_00765</name>
</gene>
<evidence type="ECO:0000313" key="3">
    <source>
        <dbReference type="Proteomes" id="UP001149411"/>
    </source>
</evidence>
<comment type="caution">
    <text evidence="2">The sequence shown here is derived from an EMBL/GenBank/DDBJ whole genome shotgun (WGS) entry which is preliminary data.</text>
</comment>
<dbReference type="PANTHER" id="PTHR21530">
    <property type="entry name" value="PHEROMONE SHUTDOWN PROTEIN"/>
    <property type="match status" value="1"/>
</dbReference>
<dbReference type="NCBIfam" id="TIGR00261">
    <property type="entry name" value="traB"/>
    <property type="match status" value="1"/>
</dbReference>
<dbReference type="InterPro" id="IPR005230">
    <property type="entry name" value="TraB_bac"/>
</dbReference>
<dbReference type="Pfam" id="PF01963">
    <property type="entry name" value="TraB_PrgY_gumN"/>
    <property type="match status" value="1"/>
</dbReference>
<dbReference type="InterPro" id="IPR002816">
    <property type="entry name" value="TraB/PrgY/GumN_fam"/>
</dbReference>